<dbReference type="EMBL" id="ADOS01000952">
    <property type="status" value="NOT_ANNOTATED_CDS"/>
    <property type="molecule type" value="Genomic_DNA"/>
</dbReference>
<dbReference type="InParanoid" id="K3XDJ3"/>
<evidence type="ECO:0000313" key="2">
    <source>
        <dbReference type="Proteomes" id="UP000019132"/>
    </source>
</evidence>
<reference evidence="1" key="3">
    <citation type="submission" date="2015-02" db="UniProtKB">
        <authorList>
            <consortium name="EnsemblProtists"/>
        </authorList>
    </citation>
    <scope>IDENTIFICATION</scope>
    <source>
        <strain evidence="1">DAOM BR144</strain>
    </source>
</reference>
<dbReference type="VEuPathDB" id="FungiDB:PYU1_G015260"/>
<dbReference type="eggNOG" id="ENOG502RV0Z">
    <property type="taxonomic scope" value="Eukaryota"/>
</dbReference>
<keyword evidence="2" id="KW-1185">Reference proteome</keyword>
<dbReference type="HOGENOM" id="CLU_075229_0_0_1"/>
<reference evidence="2" key="1">
    <citation type="journal article" date="2010" name="Genome Biol.">
        <title>Genome sequence of the necrotrophic plant pathogen Pythium ultimum reveals original pathogenicity mechanisms and effector repertoire.</title>
        <authorList>
            <person name="Levesque C.A."/>
            <person name="Brouwer H."/>
            <person name="Cano L."/>
            <person name="Hamilton J.P."/>
            <person name="Holt C."/>
            <person name="Huitema E."/>
            <person name="Raffaele S."/>
            <person name="Robideau G.P."/>
            <person name="Thines M."/>
            <person name="Win J."/>
            <person name="Zerillo M.M."/>
            <person name="Beakes G.W."/>
            <person name="Boore J.L."/>
            <person name="Busam D."/>
            <person name="Dumas B."/>
            <person name="Ferriera S."/>
            <person name="Fuerstenberg S.I."/>
            <person name="Gachon C.M."/>
            <person name="Gaulin E."/>
            <person name="Govers F."/>
            <person name="Grenville-Briggs L."/>
            <person name="Horner N."/>
            <person name="Hostetler J."/>
            <person name="Jiang R.H."/>
            <person name="Johnson J."/>
            <person name="Krajaejun T."/>
            <person name="Lin H."/>
            <person name="Meijer H.J."/>
            <person name="Moore B."/>
            <person name="Morris P."/>
            <person name="Phuntmart V."/>
            <person name="Puiu D."/>
            <person name="Shetty J."/>
            <person name="Stajich J.E."/>
            <person name="Tripathy S."/>
            <person name="Wawra S."/>
            <person name="van West P."/>
            <person name="Whitty B.R."/>
            <person name="Coutinho P.M."/>
            <person name="Henrissat B."/>
            <person name="Martin F."/>
            <person name="Thomas P.D."/>
            <person name="Tyler B.M."/>
            <person name="De Vries R.P."/>
            <person name="Kamoun S."/>
            <person name="Yandell M."/>
            <person name="Tisserat N."/>
            <person name="Buell C.R."/>
        </authorList>
    </citation>
    <scope>NUCLEOTIDE SEQUENCE</scope>
    <source>
        <strain evidence="2">DAOM:BR144</strain>
    </source>
</reference>
<reference evidence="2" key="2">
    <citation type="submission" date="2010-04" db="EMBL/GenBank/DDBJ databases">
        <authorList>
            <person name="Buell R."/>
            <person name="Hamilton J."/>
            <person name="Hostetler J."/>
        </authorList>
    </citation>
    <scope>NUCLEOTIDE SEQUENCE [LARGE SCALE GENOMIC DNA]</scope>
    <source>
        <strain evidence="2">DAOM:BR144</strain>
    </source>
</reference>
<dbReference type="AlphaFoldDB" id="K3XDJ3"/>
<dbReference type="OMA" id="RKRIVNN"/>
<name>K3XDJ3_GLOUD</name>
<accession>K3XDJ3</accession>
<dbReference type="EnsemblProtists" id="PYU1_T015292">
    <property type="protein sequence ID" value="PYU1_T015292"/>
    <property type="gene ID" value="PYU1_G015260"/>
</dbReference>
<evidence type="ECO:0008006" key="3">
    <source>
        <dbReference type="Google" id="ProtNLM"/>
    </source>
</evidence>
<dbReference type="STRING" id="431595.K3XDJ3"/>
<evidence type="ECO:0000313" key="1">
    <source>
        <dbReference type="EnsemblProtists" id="PYU1_T015292"/>
    </source>
</evidence>
<organism evidence="1 2">
    <name type="scientific">Globisporangium ultimum (strain ATCC 200006 / CBS 805.95 / DAOM BR144)</name>
    <name type="common">Pythium ultimum</name>
    <dbReference type="NCBI Taxonomy" id="431595"/>
    <lineage>
        <taxon>Eukaryota</taxon>
        <taxon>Sar</taxon>
        <taxon>Stramenopiles</taxon>
        <taxon>Oomycota</taxon>
        <taxon>Peronosporomycetes</taxon>
        <taxon>Pythiales</taxon>
        <taxon>Pythiaceae</taxon>
        <taxon>Globisporangium</taxon>
    </lineage>
</organism>
<dbReference type="Proteomes" id="UP000019132">
    <property type="component" value="Unassembled WGS sequence"/>
</dbReference>
<sequence length="234" mass="26079">ALKRKRIVNNSRCRVSGCSELETLAHVLNHCRFGSDSIRARHAETLLLIKTTMERELTRPGRQHQRLLVDATVPEARDPVPSNDAAESNIGAMAPSISHLRPDIQLYDNKTMEAVIIDLAVAFEDQSTDDAASSSSFARVKGVKTKKYEVIKQFLEYKGYTVHVAALVYGSLGSVDTGNFAVYTERLGLRKGAVRRLECSLSARHINFAHRMWRRHAIAHTTGLRLIGTNSVQQ</sequence>
<protein>
    <recommendedName>
        <fullName evidence="3">Reverse transcriptase zinc-binding domain-containing protein</fullName>
    </recommendedName>
</protein>
<proteinExistence type="predicted"/>